<protein>
    <submittedName>
        <fullName evidence="1">Putative secreted peptide</fullName>
    </submittedName>
</protein>
<accession>A0A2M3ZX46</accession>
<evidence type="ECO:0000313" key="1">
    <source>
        <dbReference type="EMBL" id="MBW33065.1"/>
    </source>
</evidence>
<dbReference type="AlphaFoldDB" id="A0A2M3ZX46"/>
<sequence length="106" mass="12138">MVASSECCLLWPVLSWSPNGRVLVSASGCLRSAYASYRYFRWWKSPQNGVHCCCSPDCTVALHPGRRYLGTFPAPENYRCRRSHHLPGRGVRSLGTLRRLRYWCCV</sequence>
<dbReference type="EMBL" id="GGFM01012314">
    <property type="protein sequence ID" value="MBW33065.1"/>
    <property type="molecule type" value="Transcribed_RNA"/>
</dbReference>
<name>A0A2M3ZX46_9DIPT</name>
<organism evidence="1">
    <name type="scientific">Anopheles braziliensis</name>
    <dbReference type="NCBI Taxonomy" id="58242"/>
    <lineage>
        <taxon>Eukaryota</taxon>
        <taxon>Metazoa</taxon>
        <taxon>Ecdysozoa</taxon>
        <taxon>Arthropoda</taxon>
        <taxon>Hexapoda</taxon>
        <taxon>Insecta</taxon>
        <taxon>Pterygota</taxon>
        <taxon>Neoptera</taxon>
        <taxon>Endopterygota</taxon>
        <taxon>Diptera</taxon>
        <taxon>Nematocera</taxon>
        <taxon>Culicoidea</taxon>
        <taxon>Culicidae</taxon>
        <taxon>Anophelinae</taxon>
        <taxon>Anopheles</taxon>
    </lineage>
</organism>
<reference evidence="1" key="1">
    <citation type="submission" date="2018-01" db="EMBL/GenBank/DDBJ databases">
        <title>An insight into the sialome of Amazonian anophelines.</title>
        <authorList>
            <person name="Ribeiro J.M."/>
            <person name="Scarpassa V."/>
            <person name="Calvo E."/>
        </authorList>
    </citation>
    <scope>NUCLEOTIDE SEQUENCE</scope>
    <source>
        <tissue evidence="1">Salivary glands</tissue>
    </source>
</reference>
<proteinExistence type="predicted"/>